<comment type="caution">
    <text evidence="3">The sequence shown here is derived from an EMBL/GenBank/DDBJ whole genome shotgun (WGS) entry which is preliminary data.</text>
</comment>
<sequence>MGWKVKKEAAWLDLLLLFIGQYALVKILEEVPVLTWDSTRGLWLGMGFLTLLWGLYRLPGRWPALAALGVFLVGSLWYLLESETLQGQLTRILGSVGGNVTGNVTTAMTFLMVWVAGLLFLVEIVLNLHWPLLLAGAALPLACPFMAIPLNLPGMFALVVFLLGFWLWKRLKNPGKSAAADQKTARSFRRLGAGLLAGVCCLFTLSWMVAQASQQTLYTVPYQVESMVVKAVRQQMGGTLDMEDGNVSRGNVYAAGVRLMDIYANQQPTSAIYLHQSSRGDYENGQWGENLDGKIFLRLSTGSVDWSHWQHTPETVMDTLVYDLNDRFSDAQPTGLGIYPVENQETLKPIPYFSQEINGEIQDGYGVFYYPISLLTIPWERVEAEEPWDRELMELYRQEAQSIYTQLPSSGLTKFRQLVEANPLESLEEVTMFIHHTLTTYATYTQAPGMFPLNEDPAEYFLFESGRGYCQHFATAAVILYRMYGIPARYATGYAVKPSDFTEENGEFHAEVTDESAHAWVEICLPDYGWVPVETTPGGPEIPELPGIPASTLQEVLDNQHWDFSIFQPPEPEQPQTLPEFRPTQPQTQKKTVNLMPLLWIGLMVLIVLGAYLGRKGLLARQRKLPPKALFARMVEGLHFAGLLTGLDGQEADFGAQLSAALPELQNLDIPGMLLLVDRDAYDREPLPEENRQAVWEFYETAMVLIAQRLPWWKKLIFRYGKLYI</sequence>
<dbReference type="PANTHER" id="PTHR42736">
    <property type="entry name" value="PROTEIN-GLUTAMINE GAMMA-GLUTAMYLTRANSFERASE"/>
    <property type="match status" value="1"/>
</dbReference>
<proteinExistence type="predicted"/>
<dbReference type="SUPFAM" id="SSF54001">
    <property type="entry name" value="Cysteine proteinases"/>
    <property type="match status" value="1"/>
</dbReference>
<feature type="transmembrane region" description="Helical" evidence="1">
    <location>
        <begin position="9"/>
        <end position="28"/>
    </location>
</feature>
<feature type="transmembrane region" description="Helical" evidence="1">
    <location>
        <begin position="191"/>
        <end position="210"/>
    </location>
</feature>
<name>A0A9D1CLW5_9FIRM</name>
<dbReference type="Pfam" id="PF01841">
    <property type="entry name" value="Transglut_core"/>
    <property type="match status" value="1"/>
</dbReference>
<protein>
    <submittedName>
        <fullName evidence="3">Transglutaminase domain-containing protein</fullName>
    </submittedName>
</protein>
<dbReference type="PANTHER" id="PTHR42736:SF1">
    <property type="entry name" value="PROTEIN-GLUTAMINE GAMMA-GLUTAMYLTRANSFERASE"/>
    <property type="match status" value="1"/>
</dbReference>
<feature type="transmembrane region" description="Helical" evidence="1">
    <location>
        <begin position="595"/>
        <end position="614"/>
    </location>
</feature>
<dbReference type="Gene3D" id="3.10.620.30">
    <property type="match status" value="1"/>
</dbReference>
<accession>A0A9D1CLW5</accession>
<dbReference type="SMART" id="SM00460">
    <property type="entry name" value="TGc"/>
    <property type="match status" value="1"/>
</dbReference>
<dbReference type="InterPro" id="IPR038765">
    <property type="entry name" value="Papain-like_cys_pep_sf"/>
</dbReference>
<feature type="transmembrane region" description="Helical" evidence="1">
    <location>
        <begin position="40"/>
        <end position="56"/>
    </location>
</feature>
<keyword evidence="1" id="KW-0472">Membrane</keyword>
<feature type="domain" description="Transglutaminase-like" evidence="2">
    <location>
        <begin position="462"/>
        <end position="537"/>
    </location>
</feature>
<dbReference type="AlphaFoldDB" id="A0A9D1CLW5"/>
<feature type="transmembrane region" description="Helical" evidence="1">
    <location>
        <begin position="100"/>
        <end position="121"/>
    </location>
</feature>
<reference evidence="3" key="2">
    <citation type="journal article" date="2021" name="PeerJ">
        <title>Extensive microbial diversity within the chicken gut microbiome revealed by metagenomics and culture.</title>
        <authorList>
            <person name="Gilroy R."/>
            <person name="Ravi A."/>
            <person name="Getino M."/>
            <person name="Pursley I."/>
            <person name="Horton D.L."/>
            <person name="Alikhan N.F."/>
            <person name="Baker D."/>
            <person name="Gharbi K."/>
            <person name="Hall N."/>
            <person name="Watson M."/>
            <person name="Adriaenssens E.M."/>
            <person name="Foster-Nyarko E."/>
            <person name="Jarju S."/>
            <person name="Secka A."/>
            <person name="Antonio M."/>
            <person name="Oren A."/>
            <person name="Chaudhuri R.R."/>
            <person name="La Ragione R."/>
            <person name="Hildebrand F."/>
            <person name="Pallen M.J."/>
        </authorList>
    </citation>
    <scope>NUCLEOTIDE SEQUENCE</scope>
    <source>
        <strain evidence="3">13361</strain>
    </source>
</reference>
<dbReference type="InterPro" id="IPR002931">
    <property type="entry name" value="Transglutaminase-like"/>
</dbReference>
<evidence type="ECO:0000259" key="2">
    <source>
        <dbReference type="SMART" id="SM00460"/>
    </source>
</evidence>
<evidence type="ECO:0000313" key="3">
    <source>
        <dbReference type="EMBL" id="HIQ67443.1"/>
    </source>
</evidence>
<feature type="transmembrane region" description="Helical" evidence="1">
    <location>
        <begin position="63"/>
        <end position="80"/>
    </location>
</feature>
<evidence type="ECO:0000256" key="1">
    <source>
        <dbReference type="SAM" id="Phobius"/>
    </source>
</evidence>
<gene>
    <name evidence="3" type="ORF">IAB74_02895</name>
</gene>
<evidence type="ECO:0000313" key="4">
    <source>
        <dbReference type="Proteomes" id="UP000886796"/>
    </source>
</evidence>
<dbReference type="Proteomes" id="UP000886796">
    <property type="component" value="Unassembled WGS sequence"/>
</dbReference>
<keyword evidence="1" id="KW-0812">Transmembrane</keyword>
<feature type="transmembrane region" description="Helical" evidence="1">
    <location>
        <begin position="154"/>
        <end position="171"/>
    </location>
</feature>
<dbReference type="InterPro" id="IPR052901">
    <property type="entry name" value="Bact_TGase-like"/>
</dbReference>
<dbReference type="EMBL" id="DVFK01000040">
    <property type="protein sequence ID" value="HIQ67443.1"/>
    <property type="molecule type" value="Genomic_DNA"/>
</dbReference>
<reference evidence="3" key="1">
    <citation type="submission" date="2020-10" db="EMBL/GenBank/DDBJ databases">
        <authorList>
            <person name="Gilroy R."/>
        </authorList>
    </citation>
    <scope>NUCLEOTIDE SEQUENCE</scope>
    <source>
        <strain evidence="3">13361</strain>
    </source>
</reference>
<keyword evidence="1" id="KW-1133">Transmembrane helix</keyword>
<organism evidence="3 4">
    <name type="scientific">Candidatus Faecousia excrementigallinarum</name>
    <dbReference type="NCBI Taxonomy" id="2840806"/>
    <lineage>
        <taxon>Bacteria</taxon>
        <taxon>Bacillati</taxon>
        <taxon>Bacillota</taxon>
        <taxon>Clostridia</taxon>
        <taxon>Eubacteriales</taxon>
        <taxon>Oscillospiraceae</taxon>
        <taxon>Faecousia</taxon>
    </lineage>
</organism>